<accession>A0AAV0B8Q5</accession>
<reference evidence="3" key="1">
    <citation type="submission" date="2022-06" db="EMBL/GenBank/DDBJ databases">
        <authorList>
            <consortium name="SYNGENTA / RWTH Aachen University"/>
        </authorList>
    </citation>
    <scope>NUCLEOTIDE SEQUENCE</scope>
</reference>
<organism evidence="3 4">
    <name type="scientific">Phakopsora pachyrhizi</name>
    <name type="common">Asian soybean rust disease fungus</name>
    <dbReference type="NCBI Taxonomy" id="170000"/>
    <lineage>
        <taxon>Eukaryota</taxon>
        <taxon>Fungi</taxon>
        <taxon>Dikarya</taxon>
        <taxon>Basidiomycota</taxon>
        <taxon>Pucciniomycotina</taxon>
        <taxon>Pucciniomycetes</taxon>
        <taxon>Pucciniales</taxon>
        <taxon>Phakopsoraceae</taxon>
        <taxon>Phakopsora</taxon>
    </lineage>
</organism>
<evidence type="ECO:0000256" key="1">
    <source>
        <dbReference type="SAM" id="MobiDB-lite"/>
    </source>
</evidence>
<gene>
    <name evidence="3" type="ORF">PPACK8108_LOCUS13700</name>
</gene>
<dbReference type="PANTHER" id="PTHR37574">
    <property type="entry name" value="LIPASE B"/>
    <property type="match status" value="1"/>
</dbReference>
<evidence type="ECO:0000313" key="4">
    <source>
        <dbReference type="Proteomes" id="UP001153365"/>
    </source>
</evidence>
<dbReference type="InterPro" id="IPR053228">
    <property type="entry name" value="Stereospecific_Lipase"/>
</dbReference>
<keyword evidence="4" id="KW-1185">Reference proteome</keyword>
<feature type="signal peptide" evidence="2">
    <location>
        <begin position="1"/>
        <end position="21"/>
    </location>
</feature>
<comment type="caution">
    <text evidence="3">The sequence shown here is derived from an EMBL/GenBank/DDBJ whole genome shotgun (WGS) entry which is preliminary data.</text>
</comment>
<dbReference type="EMBL" id="CALTRL010003427">
    <property type="protein sequence ID" value="CAH7681138.1"/>
    <property type="molecule type" value="Genomic_DNA"/>
</dbReference>
<proteinExistence type="predicted"/>
<sequence length="556" mass="56505">MHKFSIVWLFQALICLRFCSSHQLSKRGDVAHVNNDSGKSKSKGLLDGLLGGSESSGGNPGGYGSGGGLPIVGGLTQGLPLVGGLTSGALGGASSAGGLPLIGSLTHGLPLVGSLTNGVLGGAGSTGGLPLVGGLTRGLPLVGDVTNGLLGGGGSGGIPGTPVSDGQNVNQVPGADGDAPWSLPSQAYGQGIECPRGVTAPRGVVLLVPGTGLTGPESYAKSPYASGLPGLGFAYCWISLPGSSTADMQLSGELVAHAIKSLAQSSGRRISILTYSQGGTNVSLIDRLYNLHNPEEVKIVSKVNLIAKRFHLQVQWALTFWPSIRPMVASFVALAPPTRGSASGGVLCTASLLIGGCLPAIFQESTGSNYMRALNSGEGGRALVSTTIIYSLMDEIVIPQTPQSVSTLPGASNILIQDVCGVAHVVDHFTMPADMGVYGVVIDAFLSERPADPATINRSYCSQLADSLGYSVAGLPSDLKAVYKSLVGNLSQRTGMILQTLTTLRTSAEPLLQPYVCQRGLAVSCGPPGFSQGDNSKFLLNDLPLLGSVGGLLGGH</sequence>
<dbReference type="SUPFAM" id="SSF53474">
    <property type="entry name" value="alpha/beta-Hydrolases"/>
    <property type="match status" value="1"/>
</dbReference>
<dbReference type="PANTHER" id="PTHR37574:SF1">
    <property type="entry name" value="LIPASE B"/>
    <property type="match status" value="1"/>
</dbReference>
<feature type="chain" id="PRO_5043930991" evidence="2">
    <location>
        <begin position="22"/>
        <end position="556"/>
    </location>
</feature>
<dbReference type="Gene3D" id="3.40.50.1820">
    <property type="entry name" value="alpha/beta hydrolase"/>
    <property type="match status" value="2"/>
</dbReference>
<dbReference type="AlphaFoldDB" id="A0AAV0B8Q5"/>
<name>A0AAV0B8Q5_PHAPC</name>
<keyword evidence="2" id="KW-0732">Signal</keyword>
<dbReference type="InterPro" id="IPR029058">
    <property type="entry name" value="AB_hydrolase_fold"/>
</dbReference>
<feature type="region of interest" description="Disordered" evidence="1">
    <location>
        <begin position="153"/>
        <end position="178"/>
    </location>
</feature>
<evidence type="ECO:0000256" key="2">
    <source>
        <dbReference type="SAM" id="SignalP"/>
    </source>
</evidence>
<protein>
    <submittedName>
        <fullName evidence="3">Expressed protein</fullName>
    </submittedName>
</protein>
<evidence type="ECO:0000313" key="3">
    <source>
        <dbReference type="EMBL" id="CAH7681138.1"/>
    </source>
</evidence>
<dbReference type="Proteomes" id="UP001153365">
    <property type="component" value="Unassembled WGS sequence"/>
</dbReference>